<evidence type="ECO:0000313" key="2">
    <source>
        <dbReference type="Proteomes" id="UP000662814"/>
    </source>
</evidence>
<dbReference type="RefSeq" id="WP_166993097.1">
    <property type="nucleotide sequence ID" value="NZ_CP061169.1"/>
</dbReference>
<gene>
    <name evidence="1" type="ORF">HCR76_09265</name>
</gene>
<accession>A0ABX6YEH7</accession>
<protein>
    <recommendedName>
        <fullName evidence="3">Protein ImuA</fullName>
    </recommendedName>
</protein>
<sequence>MNTGAVRAWDAVDASASNRADVLAELNGRIRSMQRNTLGAGAEAPVIPVVSELAGLFPGGGLRPGGVYEVLSPLLVTMLLAEATRRGDWVAVIGMPDFSAAAASSIGVDFERLILVPHPGDQGVRVSATLADVMSVVVLGGAASVASAEAQRLEARLRRTGSVMLRLGSWPGSEDRLSVAERQWGGLRSGHGHLASCRLTATARGRGGAPRRVFFTLSEMSDPPDLIEHSNE</sequence>
<reference evidence="1 2" key="1">
    <citation type="submission" date="2020-12" db="EMBL/GenBank/DDBJ databases">
        <title>Microbacterium sp. HY060.</title>
        <authorList>
            <person name="Zhou J."/>
        </authorList>
    </citation>
    <scope>NUCLEOTIDE SEQUENCE [LARGE SCALE GENOMIC DNA]</scope>
    <source>
        <strain evidence="1 2">HY60</strain>
    </source>
</reference>
<evidence type="ECO:0000313" key="1">
    <source>
        <dbReference type="EMBL" id="QPZ37070.1"/>
    </source>
</evidence>
<organism evidence="1 2">
    <name type="scientific">Paramicrobacterium chengjingii</name>
    <dbReference type="NCBI Taxonomy" id="2769067"/>
    <lineage>
        <taxon>Bacteria</taxon>
        <taxon>Bacillati</taxon>
        <taxon>Actinomycetota</taxon>
        <taxon>Actinomycetes</taxon>
        <taxon>Micrococcales</taxon>
        <taxon>Microbacteriaceae</taxon>
        <taxon>Paramicrobacterium</taxon>
    </lineage>
</organism>
<dbReference type="Proteomes" id="UP000662814">
    <property type="component" value="Chromosome"/>
</dbReference>
<keyword evidence="2" id="KW-1185">Reference proteome</keyword>
<dbReference type="EMBL" id="CP061169">
    <property type="protein sequence ID" value="QPZ37070.1"/>
    <property type="molecule type" value="Genomic_DNA"/>
</dbReference>
<name>A0ABX6YEH7_9MICO</name>
<evidence type="ECO:0008006" key="3">
    <source>
        <dbReference type="Google" id="ProtNLM"/>
    </source>
</evidence>
<proteinExistence type="predicted"/>